<evidence type="ECO:0000259" key="12">
    <source>
        <dbReference type="PROSITE" id="PS50929"/>
    </source>
</evidence>
<keyword evidence="4 10" id="KW-0812">Transmembrane</keyword>
<dbReference type="PROSITE" id="PS50929">
    <property type="entry name" value="ABC_TM1F"/>
    <property type="match status" value="1"/>
</dbReference>
<keyword evidence="14" id="KW-1185">Reference proteome</keyword>
<dbReference type="GO" id="GO:0005524">
    <property type="term" value="F:ATP binding"/>
    <property type="evidence" value="ECO:0007669"/>
    <property type="project" value="UniProtKB-KW"/>
</dbReference>
<evidence type="ECO:0000259" key="11">
    <source>
        <dbReference type="PROSITE" id="PS50893"/>
    </source>
</evidence>
<dbReference type="GO" id="GO:0005743">
    <property type="term" value="C:mitochondrial inner membrane"/>
    <property type="evidence" value="ECO:0007669"/>
    <property type="project" value="TreeGrafter"/>
</dbReference>
<dbReference type="SMART" id="SM00382">
    <property type="entry name" value="AAA"/>
    <property type="match status" value="1"/>
</dbReference>
<comment type="subcellular location">
    <subcellularLocation>
        <location evidence="1">Membrane</location>
        <topology evidence="1">Multi-pass membrane protein</topology>
    </subcellularLocation>
</comment>
<dbReference type="FunFam" id="3.40.50.300:FF:000604">
    <property type="entry name" value="ABC transporter B family member 28"/>
    <property type="match status" value="1"/>
</dbReference>
<evidence type="ECO:0000256" key="7">
    <source>
        <dbReference type="ARBA" id="ARBA00022989"/>
    </source>
</evidence>
<evidence type="ECO:0000256" key="9">
    <source>
        <dbReference type="SAM" id="MobiDB-lite"/>
    </source>
</evidence>
<keyword evidence="7 10" id="KW-1133">Transmembrane helix</keyword>
<feature type="transmembrane region" description="Helical" evidence="10">
    <location>
        <begin position="288"/>
        <end position="310"/>
    </location>
</feature>
<dbReference type="Proteomes" id="UP000193922">
    <property type="component" value="Unassembled WGS sequence"/>
</dbReference>
<dbReference type="AlphaFoldDB" id="A0A1Y1WM92"/>
<keyword evidence="6" id="KW-0067">ATP-binding</keyword>
<dbReference type="GO" id="GO:0015421">
    <property type="term" value="F:ABC-type oligopeptide transporter activity"/>
    <property type="evidence" value="ECO:0007669"/>
    <property type="project" value="TreeGrafter"/>
</dbReference>
<dbReference type="PROSITE" id="PS50893">
    <property type="entry name" value="ABC_TRANSPORTER_2"/>
    <property type="match status" value="1"/>
</dbReference>
<dbReference type="InterPro" id="IPR036640">
    <property type="entry name" value="ABC1_TM_sf"/>
</dbReference>
<feature type="domain" description="ABC transmembrane type-1" evidence="12">
    <location>
        <begin position="108"/>
        <end position="351"/>
    </location>
</feature>
<feature type="domain" description="ABC transporter" evidence="11">
    <location>
        <begin position="377"/>
        <end position="606"/>
    </location>
</feature>
<dbReference type="PROSITE" id="PS00211">
    <property type="entry name" value="ABC_TRANSPORTER_1"/>
    <property type="match status" value="1"/>
</dbReference>
<dbReference type="PANTHER" id="PTHR43394:SF27">
    <property type="entry name" value="ATP-DEPENDENT TRANSLOCASE ABCB1-LIKE"/>
    <property type="match status" value="1"/>
</dbReference>
<reference evidence="13 14" key="1">
    <citation type="submission" date="2016-07" db="EMBL/GenBank/DDBJ databases">
        <title>Pervasive Adenine N6-methylation of Active Genes in Fungi.</title>
        <authorList>
            <consortium name="DOE Joint Genome Institute"/>
            <person name="Mondo S.J."/>
            <person name="Dannebaum R.O."/>
            <person name="Kuo R.C."/>
            <person name="Labutti K."/>
            <person name="Haridas S."/>
            <person name="Kuo A."/>
            <person name="Salamov A."/>
            <person name="Ahrendt S.R."/>
            <person name="Lipzen A."/>
            <person name="Sullivan W."/>
            <person name="Andreopoulos W.B."/>
            <person name="Clum A."/>
            <person name="Lindquist E."/>
            <person name="Daum C."/>
            <person name="Ramamoorthy G.K."/>
            <person name="Gryganskyi A."/>
            <person name="Culley D."/>
            <person name="Magnuson J.K."/>
            <person name="James T.Y."/>
            <person name="O'Malley M.A."/>
            <person name="Stajich J.E."/>
            <person name="Spatafora J.W."/>
            <person name="Visel A."/>
            <person name="Grigoriev I.V."/>
        </authorList>
    </citation>
    <scope>NUCLEOTIDE SEQUENCE [LARGE SCALE GENOMIC DNA]</scope>
    <source>
        <strain evidence="13 14">ATCC 12442</strain>
    </source>
</reference>
<evidence type="ECO:0000256" key="10">
    <source>
        <dbReference type="SAM" id="Phobius"/>
    </source>
</evidence>
<protein>
    <recommendedName>
        <fullName evidence="15">P-loop containing nucleoside triphosphate hydrolase protein</fullName>
    </recommendedName>
</protein>
<organism evidence="13 14">
    <name type="scientific">Linderina pennispora</name>
    <dbReference type="NCBI Taxonomy" id="61395"/>
    <lineage>
        <taxon>Eukaryota</taxon>
        <taxon>Fungi</taxon>
        <taxon>Fungi incertae sedis</taxon>
        <taxon>Zoopagomycota</taxon>
        <taxon>Kickxellomycotina</taxon>
        <taxon>Kickxellomycetes</taxon>
        <taxon>Kickxellales</taxon>
        <taxon>Kickxellaceae</taxon>
        <taxon>Linderina</taxon>
    </lineage>
</organism>
<evidence type="ECO:0000313" key="14">
    <source>
        <dbReference type="Proteomes" id="UP000193922"/>
    </source>
</evidence>
<feature type="transmembrane region" description="Helical" evidence="10">
    <location>
        <begin position="184"/>
        <end position="203"/>
    </location>
</feature>
<proteinExistence type="inferred from homology"/>
<dbReference type="Pfam" id="PF00664">
    <property type="entry name" value="ABC_membrane"/>
    <property type="match status" value="1"/>
</dbReference>
<dbReference type="SUPFAM" id="SSF90123">
    <property type="entry name" value="ABC transporter transmembrane region"/>
    <property type="match status" value="1"/>
</dbReference>
<dbReference type="PANTHER" id="PTHR43394">
    <property type="entry name" value="ATP-DEPENDENT PERMEASE MDL1, MITOCHONDRIAL"/>
    <property type="match status" value="1"/>
</dbReference>
<dbReference type="InterPro" id="IPR027417">
    <property type="entry name" value="P-loop_NTPase"/>
</dbReference>
<evidence type="ECO:0000256" key="3">
    <source>
        <dbReference type="ARBA" id="ARBA00022448"/>
    </source>
</evidence>
<dbReference type="InterPro" id="IPR017871">
    <property type="entry name" value="ABC_transporter-like_CS"/>
</dbReference>
<feature type="region of interest" description="Disordered" evidence="9">
    <location>
        <begin position="1"/>
        <end position="31"/>
    </location>
</feature>
<dbReference type="RefSeq" id="XP_040747619.1">
    <property type="nucleotide sequence ID" value="XM_040885259.1"/>
</dbReference>
<name>A0A1Y1WM92_9FUNG</name>
<evidence type="ECO:0000256" key="1">
    <source>
        <dbReference type="ARBA" id="ARBA00004141"/>
    </source>
</evidence>
<evidence type="ECO:0000256" key="6">
    <source>
        <dbReference type="ARBA" id="ARBA00022840"/>
    </source>
</evidence>
<dbReference type="CDD" id="cd18577">
    <property type="entry name" value="ABC_6TM_Pgp_ABCB1_D1_like"/>
    <property type="match status" value="1"/>
</dbReference>
<dbReference type="Pfam" id="PF00005">
    <property type="entry name" value="ABC_tran"/>
    <property type="match status" value="1"/>
</dbReference>
<evidence type="ECO:0000256" key="5">
    <source>
        <dbReference type="ARBA" id="ARBA00022741"/>
    </source>
</evidence>
<dbReference type="InterPro" id="IPR011527">
    <property type="entry name" value="ABC1_TM_dom"/>
</dbReference>
<evidence type="ECO:0000313" key="13">
    <source>
        <dbReference type="EMBL" id="ORX74408.1"/>
    </source>
</evidence>
<comment type="similarity">
    <text evidence="2">Belongs to the ABC transporter superfamily. ABCB family. Multidrug resistance exporter (TC 3.A.1.201) subfamily.</text>
</comment>
<feature type="region of interest" description="Disordered" evidence="9">
    <location>
        <begin position="615"/>
        <end position="636"/>
    </location>
</feature>
<keyword evidence="5" id="KW-0547">Nucleotide-binding</keyword>
<evidence type="ECO:0000256" key="2">
    <source>
        <dbReference type="ARBA" id="ARBA00007577"/>
    </source>
</evidence>
<dbReference type="InterPro" id="IPR003593">
    <property type="entry name" value="AAA+_ATPase"/>
</dbReference>
<dbReference type="GO" id="GO:0016887">
    <property type="term" value="F:ATP hydrolysis activity"/>
    <property type="evidence" value="ECO:0007669"/>
    <property type="project" value="InterPro"/>
</dbReference>
<accession>A0A1Y1WM92</accession>
<keyword evidence="3" id="KW-0813">Transport</keyword>
<dbReference type="InterPro" id="IPR003439">
    <property type="entry name" value="ABC_transporter-like_ATP-bd"/>
</dbReference>
<feature type="transmembrane region" description="Helical" evidence="10">
    <location>
        <begin position="210"/>
        <end position="231"/>
    </location>
</feature>
<dbReference type="OrthoDB" id="6500128at2759"/>
<dbReference type="EMBL" id="MCFD01000001">
    <property type="protein sequence ID" value="ORX74408.1"/>
    <property type="molecule type" value="Genomic_DNA"/>
</dbReference>
<dbReference type="STRING" id="61395.A0A1Y1WM92"/>
<evidence type="ECO:0000256" key="8">
    <source>
        <dbReference type="ARBA" id="ARBA00023136"/>
    </source>
</evidence>
<dbReference type="GO" id="GO:0090374">
    <property type="term" value="P:oligopeptide export from mitochondrion"/>
    <property type="evidence" value="ECO:0007669"/>
    <property type="project" value="TreeGrafter"/>
</dbReference>
<sequence length="636" mass="69688">MSDRHSQEKIRSGTGPVAIPTPSTSDEKKTPHNNFLKRMFKFASNDDKEEKKTPGVPILQLFRFADAIDRTLMAVGTLAGEMIRFANPGKLGLTQELKDELDHSVRKYCWYFLALGLGTWLVAFVQKLTWATAAERQGKRIREEFYIAILRQDIGWFDGLSTGELTTRISGDVNMLQEGTGEKFSFAIQYFSSFIAGFIIAFIKGWKMTLVVLAVMPIMVGAVSVMGILLADSASGGQGSYAEAGGVADEVLSSIKTVMAFGGERRELERYDSKISKALAKGLHKAKVLGVSMGVILFTIYSVYALGFWFGGKLVRDHEMTTDGALSVFFSIGYCLSSISSARGAAAKVYQIIDRKSPIDPVDTETGMSADGIKGEIELSSVNFRYPTRPDVQILHDFSISVKPGQKIALVGESGCGKSTMIGLVERFYDPESGVVKIDGVDVREYNVRSLRQQIGVIMQMPVLFGYTIYQNIIWGAIDVDNNPPTMEQVIQACKDANAHDFISELPDGYDTMCGERGALLSGGQKQRIAIARALVRNPKILLLDEATMRWTGHRQTAPRLPSPTGSAPIRDSDVIYVISKGRVLESGNHEELIGLDGAYAKLVEAQQLRQSIERGVEEYSADGSGSHTQEDDSTG</sequence>
<dbReference type="InterPro" id="IPR039421">
    <property type="entry name" value="Type_1_exporter"/>
</dbReference>
<dbReference type="GeneID" id="63801907"/>
<comment type="caution">
    <text evidence="13">The sequence shown here is derived from an EMBL/GenBank/DDBJ whole genome shotgun (WGS) entry which is preliminary data.</text>
</comment>
<evidence type="ECO:0000256" key="4">
    <source>
        <dbReference type="ARBA" id="ARBA00022692"/>
    </source>
</evidence>
<dbReference type="Gene3D" id="3.40.50.300">
    <property type="entry name" value="P-loop containing nucleotide triphosphate hydrolases"/>
    <property type="match status" value="1"/>
</dbReference>
<dbReference type="Gene3D" id="1.20.1560.10">
    <property type="entry name" value="ABC transporter type 1, transmembrane domain"/>
    <property type="match status" value="1"/>
</dbReference>
<feature type="transmembrane region" description="Helical" evidence="10">
    <location>
        <begin position="108"/>
        <end position="126"/>
    </location>
</feature>
<keyword evidence="8 10" id="KW-0472">Membrane</keyword>
<feature type="compositionally biased region" description="Basic and acidic residues" evidence="9">
    <location>
        <begin position="1"/>
        <end position="11"/>
    </location>
</feature>
<gene>
    <name evidence="13" type="ORF">DL89DRAFT_254254</name>
</gene>
<evidence type="ECO:0008006" key="15">
    <source>
        <dbReference type="Google" id="ProtNLM"/>
    </source>
</evidence>
<dbReference type="SUPFAM" id="SSF52540">
    <property type="entry name" value="P-loop containing nucleoside triphosphate hydrolases"/>
    <property type="match status" value="1"/>
</dbReference>